<evidence type="ECO:0000313" key="1">
    <source>
        <dbReference type="EMBL" id="GAA1958617.1"/>
    </source>
</evidence>
<protein>
    <submittedName>
        <fullName evidence="1">Uncharacterized protein</fullName>
    </submittedName>
</protein>
<dbReference type="RefSeq" id="WP_344656046.1">
    <property type="nucleotide sequence ID" value="NZ_BAAAQM010000005.1"/>
</dbReference>
<organism evidence="1 2">
    <name type="scientific">Catenulispora subtropica</name>
    <dbReference type="NCBI Taxonomy" id="450798"/>
    <lineage>
        <taxon>Bacteria</taxon>
        <taxon>Bacillati</taxon>
        <taxon>Actinomycetota</taxon>
        <taxon>Actinomycetes</taxon>
        <taxon>Catenulisporales</taxon>
        <taxon>Catenulisporaceae</taxon>
        <taxon>Catenulispora</taxon>
    </lineage>
</organism>
<reference evidence="1 2" key="1">
    <citation type="journal article" date="2019" name="Int. J. Syst. Evol. Microbiol.">
        <title>The Global Catalogue of Microorganisms (GCM) 10K type strain sequencing project: providing services to taxonomists for standard genome sequencing and annotation.</title>
        <authorList>
            <consortium name="The Broad Institute Genomics Platform"/>
            <consortium name="The Broad Institute Genome Sequencing Center for Infectious Disease"/>
            <person name="Wu L."/>
            <person name="Ma J."/>
        </authorList>
    </citation>
    <scope>NUCLEOTIDE SEQUENCE [LARGE SCALE GENOMIC DNA]</scope>
    <source>
        <strain evidence="1 2">JCM 16013</strain>
    </source>
</reference>
<accession>A0ABN2QV39</accession>
<gene>
    <name evidence="1" type="ORF">GCM10009838_13440</name>
</gene>
<dbReference type="Proteomes" id="UP001499854">
    <property type="component" value="Unassembled WGS sequence"/>
</dbReference>
<dbReference type="EMBL" id="BAAAQM010000005">
    <property type="protein sequence ID" value="GAA1958617.1"/>
    <property type="molecule type" value="Genomic_DNA"/>
</dbReference>
<name>A0ABN2QV39_9ACTN</name>
<keyword evidence="2" id="KW-1185">Reference proteome</keyword>
<evidence type="ECO:0000313" key="2">
    <source>
        <dbReference type="Proteomes" id="UP001499854"/>
    </source>
</evidence>
<sequence length="108" mass="11868">MAGIWDDDRIYNITVYDITDRSDLEELASGPSGFTDGHVVACRLPNGYQNVQVGGGRRGGYLLMFQATVNGVRVSEAWMASCTWQAEYQDGVFEFVLDGPFTTGYAAQ</sequence>
<proteinExistence type="predicted"/>
<comment type="caution">
    <text evidence="1">The sequence shown here is derived from an EMBL/GenBank/DDBJ whole genome shotgun (WGS) entry which is preliminary data.</text>
</comment>